<dbReference type="Proteomes" id="UP000198362">
    <property type="component" value="Unassembled WGS sequence"/>
</dbReference>
<accession>A0A239P6Q0</accession>
<proteinExistence type="predicted"/>
<dbReference type="OrthoDB" id="27092at2"/>
<organism evidence="3 4">
    <name type="scientific">Asanoa hainanensis</name>
    <dbReference type="NCBI Taxonomy" id="560556"/>
    <lineage>
        <taxon>Bacteria</taxon>
        <taxon>Bacillati</taxon>
        <taxon>Actinomycetota</taxon>
        <taxon>Actinomycetes</taxon>
        <taxon>Micromonosporales</taxon>
        <taxon>Micromonosporaceae</taxon>
        <taxon>Asanoa</taxon>
    </lineage>
</organism>
<feature type="signal peptide" evidence="1">
    <location>
        <begin position="1"/>
        <end position="26"/>
    </location>
</feature>
<keyword evidence="4" id="KW-1185">Reference proteome</keyword>
<sequence>MRLPGALTALLLAAGLLTVPSAAARAAGCSGNSTKPSANQSAGRRPVIFVHGWTADGNALTGTGKALAERTGKRIQPFYFDYGTNSTTWAAHVLVAGCLADYIAAVSDAFAKKRGGDRKVVLVGHSMGGLASLYAARDVKTTDRIGGLVTFDTPYLGSPFGNTRVAEILQRSVGGKLIPPIGSDAQVCLGQHRDGAGPAKGCAGVLPPFLPVAAGVTTIAGDITVKRTFGPFHVYDVPLSSDGIVSVDSQHGYLQMRRKADWPKGQKIRLRNATCTTTNDSMIRTLTAAGGGGAIGATLEIIAELKVDENALDGLLADRLTPALVVYLGVAAMTAECSHTKVTSHGGALDQAAEALKEYLDLLDPGTTVRDLKPVTSAGRVAPGWTAVDAPDAGGLDCSFNSASPSARKGDIYYCSPSAAAADACWVEAGGDSMLCLQDPMGRTVARLWMEGSVGAMQPSGPARYSGTPLPIRLDLDSGTRCRLRNGGSWDAQESDPDLAGFYRCDNGEAVWAKQNSPGIDRSSKTWTVRTGKATGGLTKRKVRTAYYVATAD</sequence>
<name>A0A239P6Q0_9ACTN</name>
<dbReference type="InterPro" id="IPR012908">
    <property type="entry name" value="PGAP1-ab_dom-like"/>
</dbReference>
<dbReference type="AlphaFoldDB" id="A0A239P6Q0"/>
<feature type="domain" description="GPI inositol-deacylase PGAP1-like alpha/beta" evidence="2">
    <location>
        <begin position="45"/>
        <end position="162"/>
    </location>
</feature>
<dbReference type="Gene3D" id="3.40.50.1820">
    <property type="entry name" value="alpha/beta hydrolase"/>
    <property type="match status" value="1"/>
</dbReference>
<keyword evidence="3" id="KW-0378">Hydrolase</keyword>
<evidence type="ECO:0000259" key="2">
    <source>
        <dbReference type="Pfam" id="PF07819"/>
    </source>
</evidence>
<evidence type="ECO:0000313" key="4">
    <source>
        <dbReference type="Proteomes" id="UP000198362"/>
    </source>
</evidence>
<dbReference type="RefSeq" id="WP_089253867.1">
    <property type="nucleotide sequence ID" value="NZ_FZPH01000014.1"/>
</dbReference>
<gene>
    <name evidence="3" type="ORF">SAMN05421812_114159</name>
</gene>
<dbReference type="SUPFAM" id="SSF53474">
    <property type="entry name" value="alpha/beta-Hydrolases"/>
    <property type="match status" value="1"/>
</dbReference>
<evidence type="ECO:0000256" key="1">
    <source>
        <dbReference type="SAM" id="SignalP"/>
    </source>
</evidence>
<dbReference type="GO" id="GO:0016788">
    <property type="term" value="F:hydrolase activity, acting on ester bonds"/>
    <property type="evidence" value="ECO:0007669"/>
    <property type="project" value="InterPro"/>
</dbReference>
<protein>
    <submittedName>
        <fullName evidence="3">Alpha/beta hydrolase family protein</fullName>
    </submittedName>
</protein>
<dbReference type="Pfam" id="PF07819">
    <property type="entry name" value="PGAP1"/>
    <property type="match status" value="1"/>
</dbReference>
<feature type="chain" id="PRO_5012467112" evidence="1">
    <location>
        <begin position="27"/>
        <end position="553"/>
    </location>
</feature>
<keyword evidence="1" id="KW-0732">Signal</keyword>
<dbReference type="EMBL" id="FZPH01000014">
    <property type="protein sequence ID" value="SNT62710.1"/>
    <property type="molecule type" value="Genomic_DNA"/>
</dbReference>
<evidence type="ECO:0000313" key="3">
    <source>
        <dbReference type="EMBL" id="SNT62710.1"/>
    </source>
</evidence>
<reference evidence="3 4" key="1">
    <citation type="submission" date="2017-06" db="EMBL/GenBank/DDBJ databases">
        <authorList>
            <person name="Kim H.J."/>
            <person name="Triplett B.A."/>
        </authorList>
    </citation>
    <scope>NUCLEOTIDE SEQUENCE [LARGE SCALE GENOMIC DNA]</scope>
    <source>
        <strain evidence="3 4">CGMCC 4.5593</strain>
    </source>
</reference>
<dbReference type="InterPro" id="IPR029058">
    <property type="entry name" value="AB_hydrolase_fold"/>
</dbReference>